<dbReference type="Gene3D" id="3.40.50.300">
    <property type="entry name" value="P-loop containing nucleotide triphosphate hydrolases"/>
    <property type="match status" value="1"/>
</dbReference>
<evidence type="ECO:0000256" key="1">
    <source>
        <dbReference type="SAM" id="Coils"/>
    </source>
</evidence>
<organism evidence="3 4">
    <name type="scientific">Babesia bovis</name>
    <dbReference type="NCBI Taxonomy" id="5865"/>
    <lineage>
        <taxon>Eukaryota</taxon>
        <taxon>Sar</taxon>
        <taxon>Alveolata</taxon>
        <taxon>Apicomplexa</taxon>
        <taxon>Aconoidasida</taxon>
        <taxon>Piroplasmida</taxon>
        <taxon>Babesiidae</taxon>
        <taxon>Babesia</taxon>
    </lineage>
</organism>
<keyword evidence="1" id="KW-0175">Coiled coil</keyword>
<reference evidence="4" key="3">
    <citation type="journal article" date="2021" name="Int. J. Parasitol.">
        <title>Comparative analysis of gene expression between Babesia bovis blood stages and kinetes allowed by improved genome annotation.</title>
        <authorList>
            <person name="Ueti M.W."/>
            <person name="Johnson W.C."/>
            <person name="Kappmeyer L.S."/>
            <person name="Herndon D.R."/>
            <person name="Mousel M.R."/>
            <person name="Reif K.E."/>
            <person name="Taus N.S."/>
            <person name="Ifeonu O.O."/>
            <person name="Silva J.C."/>
            <person name="Suarez C.E."/>
            <person name="Brayton K.A."/>
        </authorList>
    </citation>
    <scope>NUCLEOTIDE SEQUENCE [LARGE SCALE GENOMIC DNA]</scope>
</reference>
<evidence type="ECO:0000256" key="2">
    <source>
        <dbReference type="SAM" id="MobiDB-lite"/>
    </source>
</evidence>
<dbReference type="VEuPathDB" id="PiroplasmaDB:BBOV_I000390"/>
<feature type="region of interest" description="Disordered" evidence="2">
    <location>
        <begin position="210"/>
        <end position="297"/>
    </location>
</feature>
<dbReference type="AlphaFoldDB" id="A7AX60"/>
<dbReference type="KEGG" id="bbo:BBOV_I000390"/>
<evidence type="ECO:0000313" key="3">
    <source>
        <dbReference type="EMBL" id="EDO05133.1"/>
    </source>
</evidence>
<dbReference type="eggNOG" id="ENOG502QX7W">
    <property type="taxonomic scope" value="Eukaryota"/>
</dbReference>
<dbReference type="OMA" id="MATHFNK"/>
<gene>
    <name evidence="3" type="ORF">BBOV_I000390</name>
</gene>
<dbReference type="InterPro" id="IPR027417">
    <property type="entry name" value="P-loop_NTPase"/>
</dbReference>
<feature type="compositionally biased region" description="Polar residues" evidence="2">
    <location>
        <begin position="235"/>
        <end position="249"/>
    </location>
</feature>
<evidence type="ECO:0000313" key="4">
    <source>
        <dbReference type="Proteomes" id="UP000002173"/>
    </source>
</evidence>
<dbReference type="PANTHER" id="PTHR10751">
    <property type="entry name" value="GUANYLATE BINDING PROTEIN"/>
    <property type="match status" value="1"/>
</dbReference>
<dbReference type="STRING" id="5865.A7AX60"/>
<name>A7AX60_BABBO</name>
<reference evidence="4" key="2">
    <citation type="journal article" date="2020" name="Data Brief">
        <title>Transcriptome dataset of Babesia bovis life stages within vertebrate and invertebrate hosts.</title>
        <authorList>
            <person name="Ueti M.W."/>
            <person name="Johnson W.C."/>
            <person name="Kappmeyer L.S."/>
            <person name="Herndon D.R."/>
            <person name="Mousel M.R."/>
            <person name="Reif K.E."/>
            <person name="Taus N.S."/>
            <person name="Ifeonu O.O."/>
            <person name="Silva J.C."/>
            <person name="Suarez C.E."/>
            <person name="Brayton K.A."/>
        </authorList>
    </citation>
    <scope>NUCLEOTIDE SEQUENCE [LARGE SCALE GENOMIC DNA]</scope>
</reference>
<proteinExistence type="predicted"/>
<reference evidence="3 4" key="1">
    <citation type="journal article" date="2007" name="PLoS Pathog.">
        <title>Genome sequence of Babesia bovis and comparative analysis of apicomplexan hemoprotozoa.</title>
        <authorList>
            <person name="Brayton K.A."/>
            <person name="Lau A.O.T."/>
            <person name="Herndon D.R."/>
            <person name="Hannick L."/>
            <person name="Kappmeyer L.S."/>
            <person name="Berens S.J."/>
            <person name="Bidwell S.L."/>
            <person name="Brown W.C."/>
            <person name="Crabtree J."/>
            <person name="Fadrosh D."/>
            <person name="Feldblum T."/>
            <person name="Forberger H.A."/>
            <person name="Haas B.J."/>
            <person name="Howell J.M."/>
            <person name="Khouri H."/>
            <person name="Koo H."/>
            <person name="Mann D.J."/>
            <person name="Norimine J."/>
            <person name="Paulsen I.T."/>
            <person name="Radune D."/>
            <person name="Ren Q."/>
            <person name="Smith R.K. Jr."/>
            <person name="Suarez C.E."/>
            <person name="White O."/>
            <person name="Wortman J.R."/>
            <person name="Knowles D.P. Jr."/>
            <person name="McElwain T.F."/>
            <person name="Nene V.M."/>
        </authorList>
    </citation>
    <scope>NUCLEOTIDE SEQUENCE [LARGE SCALE GENOMIC DNA]</scope>
    <source>
        <strain evidence="3">T2Bo</strain>
    </source>
</reference>
<accession>A7AX60</accession>
<dbReference type="Proteomes" id="UP000002173">
    <property type="component" value="Unassembled WGS sequence"/>
</dbReference>
<feature type="compositionally biased region" description="Polar residues" evidence="2">
    <location>
        <begin position="260"/>
        <end position="270"/>
    </location>
</feature>
<dbReference type="InParanoid" id="A7AX60"/>
<dbReference type="GeneID" id="5476904"/>
<sequence>MVDTDPDRDVTAGSPRRQGSISTEELVNLYDNVAPKETTAEPVLQVEVPNGCSGDERVVDISCSKDNTEDQDVAISPDYTMEQQSVSSADHQTQVESSVVAVEQYAIENNQLPTSDINEFRGNPDYAQPTESSGRGLPTFGDFDIGSRMLPDDEILAQQTFRDVASNYFVIRNLPSNMPNATLSFGYEDQQHPPVQPEGVIDVVNYYRPPVQPDYDEQRYDQIPRGHKSKRAGSIISNTGGDTTASSYGRATDNEESPRVFSNTSTPSSEMRNDDYRPRRKAPVIDDASEYTAESPDATTKSGLFEVPVKVCALPRIIDPFKGFSKVCTPRAIKMLHFVRNGTRTQCSIEKNAATLLQTHIKDLKVVCISICGDARTGKSYLASMLVNKPVNSFQCAEPYAPSHIMNQFNPPAEGTVWAYVGVYQEKYAYIYLDFTGFENNQEDRIQMTQFAMLLSNCVICSIANPPRMGIYDAVKAMINVTDNMQHNNESDMLQMNQTIEDFRRKATLDRDKSKTFDLKETPTDDANEERIEQSKTDIWKAPIIYFVFRDSDGHVKCLDERIFTPETLVEQGIFDHYTNIFNYNRKEGVFDFRNRMLDAFEVFLNRKYTTLPCPVTQESNPLKTQMSPAANAANALKRMFATLLAPANANIMLTDISECTPTSLLTEEMTSGQPCMTAIPNHMLNPRFCEKLDEVKVCIYHDTLAHTQSEMQLNGQMFANYLMLLVNHYNNKGYVTVKDATNILEEVLSKQNEEVSKAVMVHFFKGLKDHVVMQLPMEPRILLSKCMKLKLKSLQKFQTQAIGTQAHYAEQYANLEKSLDNLIAKLETRNDKIAIDTATAMFEKCTETLNEKIAMESYTYEKLLVDIAKMRKMFLQKFKGHSQVTERVFPQLSQQLYRKFDEFHPKANAPDINEIAKQYGDQ</sequence>
<feature type="coiled-coil region" evidence="1">
    <location>
        <begin position="806"/>
        <end position="833"/>
    </location>
</feature>
<feature type="compositionally biased region" description="Basic and acidic residues" evidence="2">
    <location>
        <begin position="1"/>
        <end position="10"/>
    </location>
</feature>
<comment type="caution">
    <text evidence="3">The sequence shown here is derived from an EMBL/GenBank/DDBJ whole genome shotgun (WGS) entry which is preliminary data.</text>
</comment>
<keyword evidence="4" id="KW-1185">Reference proteome</keyword>
<protein>
    <submittedName>
        <fullName evidence="3">Uncharacterized protein</fullName>
    </submittedName>
</protein>
<dbReference type="RefSeq" id="XP_001608701.1">
    <property type="nucleotide sequence ID" value="XM_001608651.1"/>
</dbReference>
<feature type="region of interest" description="Disordered" evidence="2">
    <location>
        <begin position="1"/>
        <end position="25"/>
    </location>
</feature>
<dbReference type="EMBL" id="AAXT01000006">
    <property type="protein sequence ID" value="EDO05133.1"/>
    <property type="molecule type" value="Genomic_DNA"/>
</dbReference>